<feature type="transmembrane region" description="Helical" evidence="12">
    <location>
        <begin position="231"/>
        <end position="254"/>
    </location>
</feature>
<sequence>MSYFQYTPSDCHICGGDITYLFDDDIGNIPAKSPLPCQCPPEPYPYLEQAVDYLLYFFAVEWTLRVLSFQDAYPSPTLWGQVGQWLSFLTSSSTLIDGLAIWPYFFESLPKGLVSLRLLRLFRVFQLVRLGQYNSMFLSLTNVAEKGLKYLRLLMLVLLFGAAFFGSMLFWLEQGTWKYWEPTGDFQYIRMSVDGVNEEISPFRSIPVAFWWFLVTATTVGYGDYYPTTTAGQWVAVFAMLSGVLVVAFPVSVFSDLWSEELKEVKGFNDLFENNADDENDEAANQQAAGLNVSSSPRTRPSSNSNTDDVEFLSHNPAYVVMEKADLNEIVASLRTIRQEQQHIKRLLKKYYVVKED</sequence>
<dbReference type="PANTHER" id="PTHR11537:SF254">
    <property type="entry name" value="POTASSIUM VOLTAGE-GATED CHANNEL PROTEIN SHAB"/>
    <property type="match status" value="1"/>
</dbReference>
<comment type="caution">
    <text evidence="14">The sequence shown here is derived from an EMBL/GenBank/DDBJ whole genome shotgun (WGS) entry which is preliminary data.</text>
</comment>
<dbReference type="PANTHER" id="PTHR11537">
    <property type="entry name" value="VOLTAGE-GATED POTASSIUM CHANNEL"/>
    <property type="match status" value="1"/>
</dbReference>
<organism evidence="14 15">
    <name type="scientific">Nitzschia inconspicua</name>
    <dbReference type="NCBI Taxonomy" id="303405"/>
    <lineage>
        <taxon>Eukaryota</taxon>
        <taxon>Sar</taxon>
        <taxon>Stramenopiles</taxon>
        <taxon>Ochrophyta</taxon>
        <taxon>Bacillariophyta</taxon>
        <taxon>Bacillariophyceae</taxon>
        <taxon>Bacillariophycidae</taxon>
        <taxon>Bacillariales</taxon>
        <taxon>Bacillariaceae</taxon>
        <taxon>Nitzschia</taxon>
    </lineage>
</organism>
<evidence type="ECO:0000313" key="15">
    <source>
        <dbReference type="Proteomes" id="UP000693970"/>
    </source>
</evidence>
<evidence type="ECO:0000256" key="9">
    <source>
        <dbReference type="ARBA" id="ARBA00023136"/>
    </source>
</evidence>
<evidence type="ECO:0000313" key="14">
    <source>
        <dbReference type="EMBL" id="KAG7362810.1"/>
    </source>
</evidence>
<feature type="transmembrane region" description="Helical" evidence="12">
    <location>
        <begin position="150"/>
        <end position="172"/>
    </location>
</feature>
<dbReference type="EMBL" id="JAGRRH010000010">
    <property type="protein sequence ID" value="KAG7362810.1"/>
    <property type="molecule type" value="Genomic_DNA"/>
</dbReference>
<reference evidence="14" key="1">
    <citation type="journal article" date="2021" name="Sci. Rep.">
        <title>Diploid genomic architecture of Nitzschia inconspicua, an elite biomass production diatom.</title>
        <authorList>
            <person name="Oliver A."/>
            <person name="Podell S."/>
            <person name="Pinowska A."/>
            <person name="Traller J.C."/>
            <person name="Smith S.R."/>
            <person name="McClure R."/>
            <person name="Beliaev A."/>
            <person name="Bohutskyi P."/>
            <person name="Hill E.A."/>
            <person name="Rabines A."/>
            <person name="Zheng H."/>
            <person name="Allen L.Z."/>
            <person name="Kuo A."/>
            <person name="Grigoriev I.V."/>
            <person name="Allen A.E."/>
            <person name="Hazlebeck D."/>
            <person name="Allen E.E."/>
        </authorList>
    </citation>
    <scope>NUCLEOTIDE SEQUENCE</scope>
    <source>
        <strain evidence="14">Hildebrandi</strain>
    </source>
</reference>
<keyword evidence="3" id="KW-0633">Potassium transport</keyword>
<dbReference type="GO" id="GO:0008076">
    <property type="term" value="C:voltage-gated potassium channel complex"/>
    <property type="evidence" value="ECO:0007669"/>
    <property type="project" value="InterPro"/>
</dbReference>
<evidence type="ECO:0000256" key="12">
    <source>
        <dbReference type="SAM" id="Phobius"/>
    </source>
</evidence>
<name>A0A9K3LI45_9STRA</name>
<dbReference type="GO" id="GO:0005249">
    <property type="term" value="F:voltage-gated potassium channel activity"/>
    <property type="evidence" value="ECO:0007669"/>
    <property type="project" value="InterPro"/>
</dbReference>
<keyword evidence="8" id="KW-0406">Ion transport</keyword>
<keyword evidence="15" id="KW-1185">Reference proteome</keyword>
<dbReference type="AlphaFoldDB" id="A0A9K3LI45"/>
<evidence type="ECO:0000256" key="6">
    <source>
        <dbReference type="ARBA" id="ARBA00022958"/>
    </source>
</evidence>
<dbReference type="GO" id="GO:0001508">
    <property type="term" value="P:action potential"/>
    <property type="evidence" value="ECO:0007669"/>
    <property type="project" value="TreeGrafter"/>
</dbReference>
<feature type="region of interest" description="Disordered" evidence="11">
    <location>
        <begin position="274"/>
        <end position="310"/>
    </location>
</feature>
<comment type="subcellular location">
    <subcellularLocation>
        <location evidence="1">Membrane</location>
        <topology evidence="1">Multi-pass membrane protein</topology>
    </subcellularLocation>
</comment>
<evidence type="ECO:0000256" key="4">
    <source>
        <dbReference type="ARBA" id="ARBA00022692"/>
    </source>
</evidence>
<evidence type="ECO:0000259" key="13">
    <source>
        <dbReference type="Pfam" id="PF00520"/>
    </source>
</evidence>
<evidence type="ECO:0000256" key="11">
    <source>
        <dbReference type="SAM" id="MobiDB-lite"/>
    </source>
</evidence>
<dbReference type="OrthoDB" id="44890at2759"/>
<accession>A0A9K3LI45</accession>
<evidence type="ECO:0000256" key="3">
    <source>
        <dbReference type="ARBA" id="ARBA00022538"/>
    </source>
</evidence>
<feature type="transmembrane region" description="Helical" evidence="12">
    <location>
        <begin position="208"/>
        <end position="225"/>
    </location>
</feature>
<evidence type="ECO:0000256" key="8">
    <source>
        <dbReference type="ARBA" id="ARBA00023065"/>
    </source>
</evidence>
<dbReference type="Proteomes" id="UP000693970">
    <property type="component" value="Unassembled WGS sequence"/>
</dbReference>
<keyword evidence="9 12" id="KW-0472">Membrane</keyword>
<dbReference type="Pfam" id="PF00520">
    <property type="entry name" value="Ion_trans"/>
    <property type="match status" value="1"/>
</dbReference>
<dbReference type="InterPro" id="IPR028325">
    <property type="entry name" value="VG_K_chnl"/>
</dbReference>
<keyword evidence="6" id="KW-0630">Potassium</keyword>
<gene>
    <name evidence="14" type="ORF">IV203_026170</name>
</gene>
<proteinExistence type="predicted"/>
<evidence type="ECO:0000256" key="5">
    <source>
        <dbReference type="ARBA" id="ARBA00022826"/>
    </source>
</evidence>
<feature type="compositionally biased region" description="Low complexity" evidence="11">
    <location>
        <begin position="283"/>
        <end position="307"/>
    </location>
</feature>
<feature type="domain" description="Ion transport" evidence="13">
    <location>
        <begin position="53"/>
        <end position="260"/>
    </location>
</feature>
<keyword evidence="10" id="KW-0407">Ion channel</keyword>
<keyword evidence="5" id="KW-0631">Potassium channel</keyword>
<protein>
    <submittedName>
        <fullName evidence="14">Crp/Fnr family transcriptional regulator</fullName>
    </submittedName>
</protein>
<dbReference type="InterPro" id="IPR005821">
    <property type="entry name" value="Ion_trans_dom"/>
</dbReference>
<reference evidence="14" key="2">
    <citation type="submission" date="2021-04" db="EMBL/GenBank/DDBJ databases">
        <authorList>
            <person name="Podell S."/>
        </authorList>
    </citation>
    <scope>NUCLEOTIDE SEQUENCE</scope>
    <source>
        <strain evidence="14">Hildebrandi</strain>
    </source>
</reference>
<evidence type="ECO:0000256" key="1">
    <source>
        <dbReference type="ARBA" id="ARBA00004141"/>
    </source>
</evidence>
<keyword evidence="7 12" id="KW-1133">Transmembrane helix</keyword>
<keyword evidence="2" id="KW-0813">Transport</keyword>
<keyword evidence="4 12" id="KW-0812">Transmembrane</keyword>
<evidence type="ECO:0000256" key="7">
    <source>
        <dbReference type="ARBA" id="ARBA00022989"/>
    </source>
</evidence>
<evidence type="ECO:0000256" key="2">
    <source>
        <dbReference type="ARBA" id="ARBA00022448"/>
    </source>
</evidence>
<evidence type="ECO:0000256" key="10">
    <source>
        <dbReference type="ARBA" id="ARBA00023303"/>
    </source>
</evidence>